<protein>
    <submittedName>
        <fullName evidence="1">Uncharacterized protein</fullName>
    </submittedName>
</protein>
<accession>A5BH57</accession>
<dbReference type="EMBL" id="AM459413">
    <property type="protein sequence ID" value="CAN78965.1"/>
    <property type="molecule type" value="Genomic_DNA"/>
</dbReference>
<name>A5BH57_VITVI</name>
<evidence type="ECO:0000313" key="1">
    <source>
        <dbReference type="EMBL" id="CAN78965.1"/>
    </source>
</evidence>
<reference evidence="1" key="1">
    <citation type="journal article" date="2007" name="PLoS ONE">
        <title>The first genome sequence of an elite grapevine cultivar (Pinot noir Vitis vinifera L.): coping with a highly heterozygous genome.</title>
        <authorList>
            <person name="Velasco R."/>
            <person name="Zharkikh A."/>
            <person name="Troggio M."/>
            <person name="Cartwright D.A."/>
            <person name="Cestaro A."/>
            <person name="Pruss D."/>
            <person name="Pindo M."/>
            <person name="FitzGerald L.M."/>
            <person name="Vezzulli S."/>
            <person name="Reid J."/>
            <person name="Malacarne G."/>
            <person name="Iliev D."/>
            <person name="Coppola G."/>
            <person name="Wardell B."/>
            <person name="Micheletti D."/>
            <person name="Macalma T."/>
            <person name="Facci M."/>
            <person name="Mitchell J.T."/>
            <person name="Perazzolli M."/>
            <person name="Eldredge G."/>
            <person name="Gatto P."/>
            <person name="Oyzerski R."/>
            <person name="Moretto M."/>
            <person name="Gutin N."/>
            <person name="Stefanini M."/>
            <person name="Chen Y."/>
            <person name="Segala C."/>
            <person name="Davenport C."/>
            <person name="Dematte L."/>
            <person name="Mraz A."/>
            <person name="Battilana J."/>
            <person name="Stormo K."/>
            <person name="Costa F."/>
            <person name="Tao Q."/>
            <person name="Si-Ammour A."/>
            <person name="Harkins T."/>
            <person name="Lackey A."/>
            <person name="Perbost C."/>
            <person name="Taillon B."/>
            <person name="Stella A."/>
            <person name="Solovyev V."/>
            <person name="Fawcett J.A."/>
            <person name="Sterck L."/>
            <person name="Vandepoele K."/>
            <person name="Grando S.M."/>
            <person name="Toppo S."/>
            <person name="Moser C."/>
            <person name="Lanchbury J."/>
            <person name="Bogden R."/>
            <person name="Skolnick M."/>
            <person name="Sgaramella V."/>
            <person name="Bhatnagar S.K."/>
            <person name="Fontana P."/>
            <person name="Gutin A."/>
            <person name="Van de Peer Y."/>
            <person name="Salamini F."/>
            <person name="Viola R."/>
        </authorList>
    </citation>
    <scope>NUCLEOTIDE SEQUENCE</scope>
</reference>
<sequence length="83" mass="9343">MARSRPERPEMDPEEWSHLAARDANGSVWPPLVRIIVDMDKRWIVILLLGGRGVWTGEEFTSQGGSEFFATKDACAKWLAEGL</sequence>
<organism evidence="1">
    <name type="scientific">Vitis vinifera</name>
    <name type="common">Grape</name>
    <dbReference type="NCBI Taxonomy" id="29760"/>
    <lineage>
        <taxon>Eukaryota</taxon>
        <taxon>Viridiplantae</taxon>
        <taxon>Streptophyta</taxon>
        <taxon>Embryophyta</taxon>
        <taxon>Tracheophyta</taxon>
        <taxon>Spermatophyta</taxon>
        <taxon>Magnoliopsida</taxon>
        <taxon>eudicotyledons</taxon>
        <taxon>Gunneridae</taxon>
        <taxon>Pentapetalae</taxon>
        <taxon>rosids</taxon>
        <taxon>Vitales</taxon>
        <taxon>Vitaceae</taxon>
        <taxon>Viteae</taxon>
        <taxon>Vitis</taxon>
    </lineage>
</organism>
<proteinExistence type="predicted"/>
<dbReference type="AlphaFoldDB" id="A5BH57"/>
<gene>
    <name evidence="1" type="ORF">VITISV_030038</name>
</gene>